<dbReference type="InterPro" id="IPR025322">
    <property type="entry name" value="PADRE_dom"/>
</dbReference>
<organism evidence="1 2">
    <name type="scientific">Nelumbo nucifera</name>
    <name type="common">Sacred lotus</name>
    <dbReference type="NCBI Taxonomy" id="4432"/>
    <lineage>
        <taxon>Eukaryota</taxon>
        <taxon>Viridiplantae</taxon>
        <taxon>Streptophyta</taxon>
        <taxon>Embryophyta</taxon>
        <taxon>Tracheophyta</taxon>
        <taxon>Spermatophyta</taxon>
        <taxon>Magnoliopsida</taxon>
        <taxon>Proteales</taxon>
        <taxon>Nelumbonaceae</taxon>
        <taxon>Nelumbo</taxon>
    </lineage>
</organism>
<accession>A0A1U8ACZ4</accession>
<dbReference type="OMA" id="IMQLCTV"/>
<dbReference type="InParanoid" id="A0A1U8ACZ4"/>
<dbReference type="Proteomes" id="UP000189703">
    <property type="component" value="Unplaced"/>
</dbReference>
<reference evidence="2" key="1">
    <citation type="submission" date="2025-08" db="UniProtKB">
        <authorList>
            <consortium name="RefSeq"/>
        </authorList>
    </citation>
    <scope>IDENTIFICATION</scope>
</reference>
<protein>
    <submittedName>
        <fullName evidence="2">Uncharacterized protein At1g66480-like</fullName>
    </submittedName>
</protein>
<dbReference type="eggNOG" id="ENOG502RP95">
    <property type="taxonomic scope" value="Eukaryota"/>
</dbReference>
<evidence type="ECO:0000313" key="2">
    <source>
        <dbReference type="RefSeq" id="XP_010259616.1"/>
    </source>
</evidence>
<dbReference type="GeneID" id="104598955"/>
<dbReference type="OrthoDB" id="676555at2759"/>
<keyword evidence="1" id="KW-1185">Reference proteome</keyword>
<dbReference type="AlphaFoldDB" id="A0A1U8ACZ4"/>
<dbReference type="RefSeq" id="XP_010259616.1">
    <property type="nucleotide sequence ID" value="XM_010261314.2"/>
</dbReference>
<proteinExistence type="predicted"/>
<dbReference type="PANTHER" id="PTHR33148:SF3">
    <property type="entry name" value="DUF4228 DOMAIN PROTEIN"/>
    <property type="match status" value="1"/>
</dbReference>
<gene>
    <name evidence="2" type="primary">LOC104598955</name>
</gene>
<dbReference type="Pfam" id="PF14009">
    <property type="entry name" value="PADRE"/>
    <property type="match status" value="1"/>
</dbReference>
<name>A0A1U8ACZ4_NELNU</name>
<sequence length="222" mass="24524">MGNSFVGGRKTAKVMKVDGETFKLKTPVRVGQVVKDYPGFVLMESEAVKHFGVRAKPLEPQMELKPKKLYFLIELPKLPDQKLPRRVRSGIQMSAKDRLESLMLARRSVSDLSILKSSSAVYDEPGLESTAGAVRIKLRLPKSQVAKLVQDSNDVSDAAAKIMDLCISKNNGNADGFGPNSNEVSLLNQETHWKPGLGSITETCKPRVKRVGFRPIIEGEYI</sequence>
<dbReference type="KEGG" id="nnu:104598955"/>
<evidence type="ECO:0000313" key="1">
    <source>
        <dbReference type="Proteomes" id="UP000189703"/>
    </source>
</evidence>
<dbReference type="PANTHER" id="PTHR33148">
    <property type="entry name" value="PLASTID MOVEMENT IMPAIRED PROTEIN-RELATED"/>
    <property type="match status" value="1"/>
</dbReference>
<dbReference type="STRING" id="4432.A0A1U8ACZ4"/>